<dbReference type="EMBL" id="CP003273">
    <property type="protein sequence ID" value="AGL03056.1"/>
    <property type="molecule type" value="Genomic_DNA"/>
</dbReference>
<keyword evidence="3" id="KW-1185">Reference proteome</keyword>
<dbReference type="AlphaFoldDB" id="R4KTX9"/>
<evidence type="ECO:0000313" key="3">
    <source>
        <dbReference type="Proteomes" id="UP000013520"/>
    </source>
</evidence>
<dbReference type="HOGENOM" id="CLU_1048589_0_0_9"/>
<gene>
    <name evidence="2" type="ORF">Desgi_3734</name>
</gene>
<accession>R4KTX9</accession>
<evidence type="ECO:0000256" key="1">
    <source>
        <dbReference type="SAM" id="MobiDB-lite"/>
    </source>
</evidence>
<proteinExistence type="predicted"/>
<feature type="region of interest" description="Disordered" evidence="1">
    <location>
        <begin position="146"/>
        <end position="170"/>
    </location>
</feature>
<feature type="compositionally biased region" description="Basic residues" evidence="1">
    <location>
        <begin position="204"/>
        <end position="215"/>
    </location>
</feature>
<protein>
    <submittedName>
        <fullName evidence="2">Uncharacterized protein</fullName>
    </submittedName>
</protein>
<reference evidence="2 3" key="1">
    <citation type="submission" date="2012-01" db="EMBL/GenBank/DDBJ databases">
        <title>Complete sequence of Desulfotomaculum gibsoniae DSM 7213.</title>
        <authorList>
            <consortium name="US DOE Joint Genome Institute"/>
            <person name="Lucas S."/>
            <person name="Han J."/>
            <person name="Lapidus A."/>
            <person name="Cheng J.-F."/>
            <person name="Goodwin L."/>
            <person name="Pitluck S."/>
            <person name="Peters L."/>
            <person name="Ovchinnikova G."/>
            <person name="Teshima H."/>
            <person name="Detter J.C."/>
            <person name="Han C."/>
            <person name="Tapia R."/>
            <person name="Land M."/>
            <person name="Hauser L."/>
            <person name="Kyrpides N."/>
            <person name="Ivanova N."/>
            <person name="Pagani I."/>
            <person name="Parshina S."/>
            <person name="Plugge C."/>
            <person name="Muyzer G."/>
            <person name="Kuever J."/>
            <person name="Ivanova A."/>
            <person name="Nazina T."/>
            <person name="Klenk H.-P."/>
            <person name="Brambilla E."/>
            <person name="Spring S."/>
            <person name="Stams A.F."/>
            <person name="Woyke T."/>
        </authorList>
    </citation>
    <scope>NUCLEOTIDE SEQUENCE [LARGE SCALE GENOMIC DNA]</scope>
    <source>
        <strain evidence="2 3">DSM 7213</strain>
    </source>
</reference>
<evidence type="ECO:0000313" key="2">
    <source>
        <dbReference type="EMBL" id="AGL03056.1"/>
    </source>
</evidence>
<dbReference type="RefSeq" id="WP_006520446.1">
    <property type="nucleotide sequence ID" value="NC_021184.1"/>
</dbReference>
<name>R4KTX9_9FIRM</name>
<sequence length="265" mass="29485">MFKRYGEVMLRLEELGARAGKLSNNDRHELQSLLEEQAWLGSTIVKKAKSVLEEIDGTFEKLFDWMIDVSDLIDLAAGESGTPEDLLELEKMMSDAVNLRDQMRRLNLDKRIVRTAAKRAGRSIQAARTEAAPATVPVLDDLQMSMPEPAEAGDDKFQHPPMDNTPVDDTEPPVTLVTVESPISSVTVEPIALVPARKNGLAQKKSRKKKVKKTKLSAGDQYHPPEELLLAIAQKITPQEQLKYPFSLPGDNDKFISFGLPERGK</sequence>
<dbReference type="KEGG" id="dgi:Desgi_3734"/>
<dbReference type="STRING" id="767817.Desgi_3734"/>
<dbReference type="Proteomes" id="UP000013520">
    <property type="component" value="Chromosome"/>
</dbReference>
<organism evidence="2 3">
    <name type="scientific">Desulfoscipio gibsoniae DSM 7213</name>
    <dbReference type="NCBI Taxonomy" id="767817"/>
    <lineage>
        <taxon>Bacteria</taxon>
        <taxon>Bacillati</taxon>
        <taxon>Bacillota</taxon>
        <taxon>Clostridia</taxon>
        <taxon>Eubacteriales</taxon>
        <taxon>Desulfallaceae</taxon>
        <taxon>Desulfoscipio</taxon>
    </lineage>
</organism>
<feature type="region of interest" description="Disordered" evidence="1">
    <location>
        <begin position="199"/>
        <end position="222"/>
    </location>
</feature>
<dbReference type="OrthoDB" id="1807379at2"/>